<evidence type="ECO:0000256" key="6">
    <source>
        <dbReference type="ARBA" id="ARBA00022519"/>
    </source>
</evidence>
<keyword evidence="9 11" id="KW-1133">Transmembrane helix</keyword>
<keyword evidence="10 11" id="KW-0472">Membrane</keyword>
<evidence type="ECO:0000256" key="8">
    <source>
        <dbReference type="ARBA" id="ARBA00022692"/>
    </source>
</evidence>
<dbReference type="GO" id="GO:0055056">
    <property type="term" value="F:D-glucose transmembrane transporter activity"/>
    <property type="evidence" value="ECO:0007669"/>
    <property type="project" value="InterPro"/>
</dbReference>
<evidence type="ECO:0000256" key="11">
    <source>
        <dbReference type="SAM" id="Phobius"/>
    </source>
</evidence>
<dbReference type="Proteomes" id="UP000249547">
    <property type="component" value="Unassembled WGS sequence"/>
</dbReference>
<dbReference type="Gene3D" id="1.20.1250.20">
    <property type="entry name" value="MFS general substrate transporter like domains"/>
    <property type="match status" value="2"/>
</dbReference>
<feature type="transmembrane region" description="Helical" evidence="11">
    <location>
        <begin position="364"/>
        <end position="384"/>
    </location>
</feature>
<dbReference type="GO" id="GO:0005354">
    <property type="term" value="F:galactose transmembrane transporter activity"/>
    <property type="evidence" value="ECO:0007669"/>
    <property type="project" value="InterPro"/>
</dbReference>
<proteinExistence type="inferred from homology"/>
<comment type="function">
    <text evidence="1">Intake of glucose and galactose.</text>
</comment>
<keyword evidence="13" id="KW-1185">Reference proteome</keyword>
<evidence type="ECO:0000256" key="9">
    <source>
        <dbReference type="ARBA" id="ARBA00022989"/>
    </source>
</evidence>
<evidence type="ECO:0000313" key="12">
    <source>
        <dbReference type="EMBL" id="RAJ02484.1"/>
    </source>
</evidence>
<feature type="transmembrane region" description="Helical" evidence="11">
    <location>
        <begin position="24"/>
        <end position="42"/>
    </location>
</feature>
<dbReference type="SUPFAM" id="SSF103473">
    <property type="entry name" value="MFS general substrate transporter"/>
    <property type="match status" value="1"/>
</dbReference>
<dbReference type="CDD" id="cd17394">
    <property type="entry name" value="MFS_FucP_like"/>
    <property type="match status" value="1"/>
</dbReference>
<evidence type="ECO:0000256" key="7">
    <source>
        <dbReference type="ARBA" id="ARBA00022597"/>
    </source>
</evidence>
<feature type="transmembrane region" description="Helical" evidence="11">
    <location>
        <begin position="62"/>
        <end position="83"/>
    </location>
</feature>
<gene>
    <name evidence="12" type="ORF">LX64_03502</name>
</gene>
<dbReference type="InterPro" id="IPR036259">
    <property type="entry name" value="MFS_trans_sf"/>
</dbReference>
<feature type="transmembrane region" description="Helical" evidence="11">
    <location>
        <begin position="390"/>
        <end position="411"/>
    </location>
</feature>
<keyword evidence="5" id="KW-1003">Cell membrane</keyword>
<name>A0A327QFD1_9BACT</name>
<keyword evidence="4" id="KW-0813">Transport</keyword>
<reference evidence="12 13" key="1">
    <citation type="submission" date="2018-06" db="EMBL/GenBank/DDBJ databases">
        <title>Genomic Encyclopedia of Archaeal and Bacterial Type Strains, Phase II (KMG-II): from individual species to whole genera.</title>
        <authorList>
            <person name="Goeker M."/>
        </authorList>
    </citation>
    <scope>NUCLEOTIDE SEQUENCE [LARGE SCALE GENOMIC DNA]</scope>
    <source>
        <strain evidence="12 13">DSM 23857</strain>
    </source>
</reference>
<evidence type="ECO:0000256" key="4">
    <source>
        <dbReference type="ARBA" id="ARBA00022448"/>
    </source>
</evidence>
<dbReference type="OrthoDB" id="9786665at2"/>
<organism evidence="12 13">
    <name type="scientific">Chitinophaga skermanii</name>
    <dbReference type="NCBI Taxonomy" id="331697"/>
    <lineage>
        <taxon>Bacteria</taxon>
        <taxon>Pseudomonadati</taxon>
        <taxon>Bacteroidota</taxon>
        <taxon>Chitinophagia</taxon>
        <taxon>Chitinophagales</taxon>
        <taxon>Chitinophagaceae</taxon>
        <taxon>Chitinophaga</taxon>
    </lineage>
</organism>
<keyword evidence="8 11" id="KW-0812">Transmembrane</keyword>
<feature type="transmembrane region" description="Helical" evidence="11">
    <location>
        <begin position="153"/>
        <end position="176"/>
    </location>
</feature>
<keyword evidence="6" id="KW-0997">Cell inner membrane</keyword>
<dbReference type="EMBL" id="QLLL01000006">
    <property type="protein sequence ID" value="RAJ02484.1"/>
    <property type="molecule type" value="Genomic_DNA"/>
</dbReference>
<dbReference type="PANTHER" id="PTHR43702">
    <property type="entry name" value="L-FUCOSE-PROTON SYMPORTER"/>
    <property type="match status" value="1"/>
</dbReference>
<feature type="transmembrane region" description="Helical" evidence="11">
    <location>
        <begin position="304"/>
        <end position="323"/>
    </location>
</feature>
<feature type="transmembrane region" description="Helical" evidence="11">
    <location>
        <begin position="238"/>
        <end position="263"/>
    </location>
</feature>
<dbReference type="PANTHER" id="PTHR43702:SF3">
    <property type="entry name" value="PROTEIN TSGA"/>
    <property type="match status" value="1"/>
</dbReference>
<accession>A0A327QFD1</accession>
<comment type="caution">
    <text evidence="12">The sequence shown here is derived from an EMBL/GenBank/DDBJ whole genome shotgun (WGS) entry which is preliminary data.</text>
</comment>
<feature type="transmembrane region" description="Helical" evidence="11">
    <location>
        <begin position="329"/>
        <end position="352"/>
    </location>
</feature>
<evidence type="ECO:0000256" key="2">
    <source>
        <dbReference type="ARBA" id="ARBA00004429"/>
    </source>
</evidence>
<evidence type="ECO:0000256" key="3">
    <source>
        <dbReference type="ARBA" id="ARBA00009120"/>
    </source>
</evidence>
<dbReference type="AlphaFoldDB" id="A0A327QFD1"/>
<evidence type="ECO:0000256" key="5">
    <source>
        <dbReference type="ARBA" id="ARBA00022475"/>
    </source>
</evidence>
<dbReference type="GO" id="GO:1904659">
    <property type="term" value="P:D-glucose transmembrane transport"/>
    <property type="evidence" value="ECO:0007669"/>
    <property type="project" value="InterPro"/>
</dbReference>
<evidence type="ECO:0000256" key="1">
    <source>
        <dbReference type="ARBA" id="ARBA00003321"/>
    </source>
</evidence>
<keyword evidence="7" id="KW-0762">Sugar transport</keyword>
<evidence type="ECO:0000313" key="13">
    <source>
        <dbReference type="Proteomes" id="UP000249547"/>
    </source>
</evidence>
<dbReference type="InterPro" id="IPR011701">
    <property type="entry name" value="MFS"/>
</dbReference>
<feature type="transmembrane region" description="Helical" evidence="11">
    <location>
        <begin position="188"/>
        <end position="209"/>
    </location>
</feature>
<evidence type="ECO:0000256" key="10">
    <source>
        <dbReference type="ARBA" id="ARBA00023136"/>
    </source>
</evidence>
<sequence>MAGGTTTSTYSTTSKQTSSNNYRFAFILVTSLFFMWGASYGLLDILNKHFQEAMKIPQDESYFLQLAYFGAYFIWAIPASIVMKKFGYKSGILLGLLLFTIGAFLFYPAAQSLNYYAFLGALFVLASGLSFLETGANPYAAVLGDPATSERRLNLSQCFNGLGSFGAIILGGKVFFPEEGTAHNDLSSVQWVYVVLGFVVLALLVLFMFTKLPEIQEANEENAAHEVKDIPLAKQTHFIWSVVAQFFYVAAQVCVGAVFINYATEYWEGLSNKDAAFYLSIGLFLFMIGRFVGAALMKTIAPHTLLSVYALINIILSAIVMFAHNGAFAVYSLVGIFFFMSIMFPTIFALGIKHLGSHTKRGSSYLVMSIVGGALLPLVMGKIGAATSTATGFIVPLVCFVVVLYFGVAGYKVKSVK</sequence>
<comment type="subcellular location">
    <subcellularLocation>
        <location evidence="2">Cell inner membrane</location>
        <topology evidence="2">Multi-pass membrane protein</topology>
    </subcellularLocation>
</comment>
<dbReference type="GO" id="GO:0005886">
    <property type="term" value="C:plasma membrane"/>
    <property type="evidence" value="ECO:0007669"/>
    <property type="project" value="UniProtKB-SubCell"/>
</dbReference>
<feature type="transmembrane region" description="Helical" evidence="11">
    <location>
        <begin position="113"/>
        <end position="132"/>
    </location>
</feature>
<comment type="similarity">
    <text evidence="3">Belongs to the major facilitator superfamily. FHS transporter (TC 2.A.1.7) family.</text>
</comment>
<dbReference type="InterPro" id="IPR050375">
    <property type="entry name" value="MFS_TsgA-like"/>
</dbReference>
<feature type="transmembrane region" description="Helical" evidence="11">
    <location>
        <begin position="275"/>
        <end position="297"/>
    </location>
</feature>
<dbReference type="RefSeq" id="WP_111598921.1">
    <property type="nucleotide sequence ID" value="NZ_QLLL01000006.1"/>
</dbReference>
<feature type="transmembrane region" description="Helical" evidence="11">
    <location>
        <begin position="90"/>
        <end position="107"/>
    </location>
</feature>
<protein>
    <submittedName>
        <fullName evidence="12">FHS family L-fucose permease-like MFS transporter</fullName>
    </submittedName>
</protein>
<dbReference type="InterPro" id="IPR005964">
    <property type="entry name" value="Glc/Gal_transptr_bac"/>
</dbReference>
<dbReference type="NCBIfam" id="TIGR01272">
    <property type="entry name" value="gluP"/>
    <property type="match status" value="1"/>
</dbReference>
<dbReference type="Pfam" id="PF07690">
    <property type="entry name" value="MFS_1"/>
    <property type="match status" value="1"/>
</dbReference>